<dbReference type="RefSeq" id="WP_237268838.1">
    <property type="nucleotide sequence ID" value="NZ_CP016893.1"/>
</dbReference>
<dbReference type="PANTHER" id="PTHR10683">
    <property type="entry name" value="TRANSALDOLASE"/>
    <property type="match status" value="1"/>
</dbReference>
<comment type="subcellular location">
    <subcellularLocation>
        <location evidence="1">Cytoplasm</location>
    </subcellularLocation>
</comment>
<name>A0A223HXK3_THETR</name>
<dbReference type="Gene3D" id="3.20.20.70">
    <property type="entry name" value="Aldolase class I"/>
    <property type="match status" value="1"/>
</dbReference>
<protein>
    <submittedName>
        <fullName evidence="5">Transaldolase</fullName>
    </submittedName>
</protein>
<keyword evidence="2" id="KW-0963">Cytoplasm</keyword>
<dbReference type="InterPro" id="IPR013785">
    <property type="entry name" value="Aldolase_TIM"/>
</dbReference>
<evidence type="ECO:0000256" key="1">
    <source>
        <dbReference type="ARBA" id="ARBA00004496"/>
    </source>
</evidence>
<dbReference type="Pfam" id="PF00923">
    <property type="entry name" value="TAL_FSA"/>
    <property type="match status" value="1"/>
</dbReference>
<evidence type="ECO:0000313" key="6">
    <source>
        <dbReference type="Proteomes" id="UP000214975"/>
    </source>
</evidence>
<dbReference type="InterPro" id="IPR033919">
    <property type="entry name" value="TSA/FSA_arc/bac"/>
</dbReference>
<gene>
    <name evidence="5" type="ORF">Thert_01100</name>
</gene>
<dbReference type="GO" id="GO:0016740">
    <property type="term" value="F:transferase activity"/>
    <property type="evidence" value="ECO:0007669"/>
    <property type="project" value="UniProtKB-KW"/>
</dbReference>
<dbReference type="PANTHER" id="PTHR10683:SF36">
    <property type="entry name" value="TRANSALDOLASE"/>
    <property type="match status" value="1"/>
</dbReference>
<evidence type="ECO:0000256" key="4">
    <source>
        <dbReference type="ARBA" id="ARBA00023270"/>
    </source>
</evidence>
<proteinExistence type="predicted"/>
<keyword evidence="3" id="KW-0808">Transferase</keyword>
<dbReference type="InterPro" id="IPR018225">
    <property type="entry name" value="Transaldolase_AS"/>
</dbReference>
<dbReference type="Proteomes" id="UP000214975">
    <property type="component" value="Chromosome"/>
</dbReference>
<evidence type="ECO:0000256" key="2">
    <source>
        <dbReference type="ARBA" id="ARBA00022490"/>
    </source>
</evidence>
<dbReference type="AlphaFoldDB" id="A0A223HXK3"/>
<sequence>MILLDTANLDEICNAIDLYPIDGVTTNPTILVKEKKDFLKHIKDIRSLIGNERMLHVQVVGTKYQDIIDEAYYLNENIGGNVYIKIPVLPEGIKAMKYLSEKNIKVTATAVFTSQQALIAAKAGAKFVAPYINRIDNISSSGIDVVGEIAKIYKMFSLDTKILAASFKNVDQVKKAFLAGSDSVTISYDILEHMVYHPSTIESVNQFIKDWKGLYGDTKTNSL</sequence>
<dbReference type="NCBIfam" id="NF009299">
    <property type="entry name" value="PRK12656.1"/>
    <property type="match status" value="1"/>
</dbReference>
<dbReference type="SUPFAM" id="SSF51569">
    <property type="entry name" value="Aldolase"/>
    <property type="match status" value="1"/>
</dbReference>
<reference evidence="5 6" key="1">
    <citation type="submission" date="2016-08" db="EMBL/GenBank/DDBJ databases">
        <title>A novel genetic cassette of butanologenic Thermoanaerobacterium thermosaccharolyticum that directly convert cellulose to butanol.</title>
        <authorList>
            <person name="Li T."/>
            <person name="He J."/>
        </authorList>
    </citation>
    <scope>NUCLEOTIDE SEQUENCE [LARGE SCALE GENOMIC DNA]</scope>
    <source>
        <strain evidence="5 6">TG57</strain>
    </source>
</reference>
<evidence type="ECO:0000313" key="5">
    <source>
        <dbReference type="EMBL" id="AST57206.1"/>
    </source>
</evidence>
<dbReference type="InterPro" id="IPR001585">
    <property type="entry name" value="TAL/FSA"/>
</dbReference>
<dbReference type="EMBL" id="CP016893">
    <property type="protein sequence ID" value="AST57206.1"/>
    <property type="molecule type" value="Genomic_DNA"/>
</dbReference>
<keyword evidence="4" id="KW-0704">Schiff base</keyword>
<dbReference type="GO" id="GO:0005975">
    <property type="term" value="P:carbohydrate metabolic process"/>
    <property type="evidence" value="ECO:0007669"/>
    <property type="project" value="InterPro"/>
</dbReference>
<dbReference type="CDD" id="cd00956">
    <property type="entry name" value="Transaldolase_FSA"/>
    <property type="match status" value="1"/>
</dbReference>
<dbReference type="FunFam" id="3.20.20.70:FF:000018">
    <property type="entry name" value="Probable transaldolase"/>
    <property type="match status" value="1"/>
</dbReference>
<dbReference type="GO" id="GO:0005737">
    <property type="term" value="C:cytoplasm"/>
    <property type="evidence" value="ECO:0007669"/>
    <property type="project" value="UniProtKB-SubCell"/>
</dbReference>
<organism evidence="5 6">
    <name type="scientific">Thermoanaerobacterium thermosaccharolyticum</name>
    <name type="common">Clostridium thermosaccharolyticum</name>
    <dbReference type="NCBI Taxonomy" id="1517"/>
    <lineage>
        <taxon>Bacteria</taxon>
        <taxon>Bacillati</taxon>
        <taxon>Bacillota</taxon>
        <taxon>Clostridia</taxon>
        <taxon>Thermoanaerobacterales</taxon>
        <taxon>Thermoanaerobacteraceae</taxon>
        <taxon>Thermoanaerobacterium</taxon>
    </lineage>
</organism>
<accession>A0A223HXK3</accession>
<dbReference type="PROSITE" id="PS01054">
    <property type="entry name" value="TRANSALDOLASE_1"/>
    <property type="match status" value="1"/>
</dbReference>
<dbReference type="GO" id="GO:0016832">
    <property type="term" value="F:aldehyde-lyase activity"/>
    <property type="evidence" value="ECO:0007669"/>
    <property type="project" value="InterPro"/>
</dbReference>
<evidence type="ECO:0000256" key="3">
    <source>
        <dbReference type="ARBA" id="ARBA00022679"/>
    </source>
</evidence>